<dbReference type="PANTHER" id="PTHR43420:SF52">
    <property type="entry name" value="N-ACETYLTRANSFERASE YODP"/>
    <property type="match status" value="1"/>
</dbReference>
<evidence type="ECO:0000313" key="4">
    <source>
        <dbReference type="EMBL" id="SPU00310.1"/>
    </source>
</evidence>
<keyword evidence="2 4" id="KW-0012">Acyltransferase</keyword>
<dbReference type="EC" id="2.3.1.-" evidence="4"/>
<proteinExistence type="predicted"/>
<evidence type="ECO:0000313" key="5">
    <source>
        <dbReference type="Proteomes" id="UP000251431"/>
    </source>
</evidence>
<dbReference type="Gene3D" id="3.40.630.30">
    <property type="match status" value="1"/>
</dbReference>
<dbReference type="PROSITE" id="PS51186">
    <property type="entry name" value="GNAT"/>
    <property type="match status" value="1"/>
</dbReference>
<name>A0A2X0YDC3_9BACI</name>
<dbReference type="EMBL" id="UAQE01000001">
    <property type="protein sequence ID" value="SPU00310.1"/>
    <property type="molecule type" value="Genomic_DNA"/>
</dbReference>
<dbReference type="Proteomes" id="UP000251431">
    <property type="component" value="Unassembled WGS sequence"/>
</dbReference>
<dbReference type="CDD" id="cd04301">
    <property type="entry name" value="NAT_SF"/>
    <property type="match status" value="1"/>
</dbReference>
<dbReference type="InterPro" id="IPR000182">
    <property type="entry name" value="GNAT_dom"/>
</dbReference>
<dbReference type="InterPro" id="IPR016181">
    <property type="entry name" value="Acyl_CoA_acyltransferase"/>
</dbReference>
<organism evidence="4 5">
    <name type="scientific">Lysinibacillus capsici</name>
    <dbReference type="NCBI Taxonomy" id="2115968"/>
    <lineage>
        <taxon>Bacteria</taxon>
        <taxon>Bacillati</taxon>
        <taxon>Bacillota</taxon>
        <taxon>Bacilli</taxon>
        <taxon>Bacillales</taxon>
        <taxon>Bacillaceae</taxon>
        <taxon>Lysinibacillus</taxon>
    </lineage>
</organism>
<evidence type="ECO:0000256" key="2">
    <source>
        <dbReference type="ARBA" id="ARBA00023315"/>
    </source>
</evidence>
<dbReference type="Pfam" id="PF00583">
    <property type="entry name" value="Acetyltransf_1"/>
    <property type="match status" value="1"/>
</dbReference>
<dbReference type="PANTHER" id="PTHR43420">
    <property type="entry name" value="ACETYLTRANSFERASE"/>
    <property type="match status" value="1"/>
</dbReference>
<dbReference type="RefSeq" id="WP_112117697.1">
    <property type="nucleotide sequence ID" value="NZ_JALXLP010000006.1"/>
</dbReference>
<evidence type="ECO:0000256" key="1">
    <source>
        <dbReference type="ARBA" id="ARBA00022679"/>
    </source>
</evidence>
<dbReference type="SUPFAM" id="SSF55729">
    <property type="entry name" value="Acyl-CoA N-acyltransferases (Nat)"/>
    <property type="match status" value="1"/>
</dbReference>
<feature type="domain" description="N-acetyltransferase" evidence="3">
    <location>
        <begin position="1"/>
        <end position="152"/>
    </location>
</feature>
<dbReference type="GO" id="GO:0016747">
    <property type="term" value="F:acyltransferase activity, transferring groups other than amino-acyl groups"/>
    <property type="evidence" value="ECO:0007669"/>
    <property type="project" value="InterPro"/>
</dbReference>
<dbReference type="InterPro" id="IPR050680">
    <property type="entry name" value="YpeA/RimI_acetyltransf"/>
</dbReference>
<dbReference type="AlphaFoldDB" id="A0A2X0YDC3"/>
<reference evidence="4 5" key="1">
    <citation type="submission" date="2018-06" db="EMBL/GenBank/DDBJ databases">
        <authorList>
            <consortium name="Pathogen Informatics"/>
            <person name="Doyle S."/>
        </authorList>
    </citation>
    <scope>NUCLEOTIDE SEQUENCE [LARGE SCALE GENOMIC DNA]</scope>
    <source>
        <strain evidence="4 5">NCTC7582</strain>
    </source>
</reference>
<sequence length="281" mass="32005">MKIKTVAQCTLDEVLKAWNKGFEGYFIEINMTAEMFLQRLVGEGLSPEHSIVVFDQEEPIAIVMNGFRTIDGQKTAWNGGTGISPAYRGKGVSRLLMEETLAIYKRENVELGTLEAIKENQVAIALYEKYGYVVANQLLFLSGEYEAKVTSTVALHIATIRPEQLAHLSFYRENVPWQCNWQSVKHGEAKVFYNDNHEPLGYMLYKTLWNEYGEVERILLYQMVILEESNVELITQFLASITTHKVHLTTVNFLASNPATSYLLKHGLKVTTEQVQMTKQL</sequence>
<gene>
    <name evidence="4" type="ORF">NCTC7582_03194</name>
</gene>
<accession>A0A2X0YDC3</accession>
<evidence type="ECO:0000259" key="3">
    <source>
        <dbReference type="PROSITE" id="PS51186"/>
    </source>
</evidence>
<keyword evidence="1 4" id="KW-0808">Transferase</keyword>
<protein>
    <submittedName>
        <fullName evidence="4">GNAT family acetyltransferase</fullName>
        <ecNumber evidence="4">2.3.1.-</ecNumber>
    </submittedName>
</protein>